<evidence type="ECO:0000313" key="3">
    <source>
        <dbReference type="EMBL" id="BDU74161.1"/>
    </source>
</evidence>
<reference evidence="4" key="1">
    <citation type="journal article" date="2023" name="Int. J. Syst. Evol. Microbiol.">
        <title>Mesoterricola silvestris gen. nov., sp. nov., Mesoterricola sediminis sp. nov., Geothrix oryzae sp. nov., Geothrix edaphica sp. nov., Geothrix rubra sp. nov., and Geothrix limicola sp. nov., six novel members of Acidobacteriota isolated from soils.</title>
        <authorList>
            <person name="Itoh H."/>
            <person name="Sugisawa Y."/>
            <person name="Mise K."/>
            <person name="Xu Z."/>
            <person name="Kuniyasu M."/>
            <person name="Ushijima N."/>
            <person name="Kawano K."/>
            <person name="Kobayashi E."/>
            <person name="Shiratori Y."/>
            <person name="Masuda Y."/>
            <person name="Senoo K."/>
        </authorList>
    </citation>
    <scope>NUCLEOTIDE SEQUENCE [LARGE SCALE GENOMIC DNA]</scope>
    <source>
        <strain evidence="4">W79</strain>
    </source>
</reference>
<dbReference type="SUPFAM" id="SSF140990">
    <property type="entry name" value="FtsH protease domain-like"/>
    <property type="match status" value="1"/>
</dbReference>
<keyword evidence="1" id="KW-0547">Nucleotide-binding</keyword>
<dbReference type="PANTHER" id="PTHR23076">
    <property type="entry name" value="METALLOPROTEASE M41 FTSH"/>
    <property type="match status" value="1"/>
</dbReference>
<organism evidence="3 4">
    <name type="scientific">Mesoterricola silvestris</name>
    <dbReference type="NCBI Taxonomy" id="2927979"/>
    <lineage>
        <taxon>Bacteria</taxon>
        <taxon>Pseudomonadati</taxon>
        <taxon>Acidobacteriota</taxon>
        <taxon>Holophagae</taxon>
        <taxon>Holophagales</taxon>
        <taxon>Holophagaceae</taxon>
        <taxon>Mesoterricola</taxon>
    </lineage>
</organism>
<feature type="domain" description="AAA+ ATPase" evidence="2">
    <location>
        <begin position="651"/>
        <end position="789"/>
    </location>
</feature>
<dbReference type="Proteomes" id="UP001238179">
    <property type="component" value="Chromosome"/>
</dbReference>
<dbReference type="Gene3D" id="3.40.50.300">
    <property type="entry name" value="P-loop containing nucleotide triphosphate hydrolases"/>
    <property type="match status" value="2"/>
</dbReference>
<dbReference type="Gene3D" id="1.10.8.60">
    <property type="match status" value="1"/>
</dbReference>
<dbReference type="InterPro" id="IPR003593">
    <property type="entry name" value="AAA+_ATPase"/>
</dbReference>
<evidence type="ECO:0000313" key="4">
    <source>
        <dbReference type="Proteomes" id="UP001238179"/>
    </source>
</evidence>
<feature type="domain" description="AAA+ ATPase" evidence="2">
    <location>
        <begin position="189"/>
        <end position="337"/>
    </location>
</feature>
<gene>
    <name evidence="3" type="ORF">METEAL_33350</name>
</gene>
<protein>
    <recommendedName>
        <fullName evidence="2">AAA+ ATPase domain-containing protein</fullName>
    </recommendedName>
</protein>
<dbReference type="GO" id="GO:0004222">
    <property type="term" value="F:metalloendopeptidase activity"/>
    <property type="evidence" value="ECO:0007669"/>
    <property type="project" value="InterPro"/>
</dbReference>
<dbReference type="KEGG" id="msil:METEAL_33350"/>
<dbReference type="InterPro" id="IPR003960">
    <property type="entry name" value="ATPase_AAA_CS"/>
</dbReference>
<dbReference type="GO" id="GO:0016887">
    <property type="term" value="F:ATP hydrolysis activity"/>
    <property type="evidence" value="ECO:0007669"/>
    <property type="project" value="InterPro"/>
</dbReference>
<dbReference type="SUPFAM" id="SSF52540">
    <property type="entry name" value="P-loop containing nucleoside triphosphate hydrolases"/>
    <property type="match status" value="2"/>
</dbReference>
<dbReference type="Gene3D" id="1.20.58.760">
    <property type="entry name" value="Peptidase M41"/>
    <property type="match status" value="1"/>
</dbReference>
<dbReference type="PRINTS" id="PR00300">
    <property type="entry name" value="CLPPROTEASEA"/>
</dbReference>
<accession>A0AA48GYE3</accession>
<dbReference type="InterPro" id="IPR001270">
    <property type="entry name" value="ClpA/B"/>
</dbReference>
<dbReference type="InterPro" id="IPR037219">
    <property type="entry name" value="Peptidase_M41-like"/>
</dbReference>
<keyword evidence="4" id="KW-1185">Reference proteome</keyword>
<dbReference type="InterPro" id="IPR027417">
    <property type="entry name" value="P-loop_NTPase"/>
</dbReference>
<dbReference type="PROSITE" id="PS00674">
    <property type="entry name" value="AAA"/>
    <property type="match status" value="1"/>
</dbReference>
<comment type="similarity">
    <text evidence="1">Belongs to the AAA ATPase family.</text>
</comment>
<dbReference type="GO" id="GO:0006508">
    <property type="term" value="P:proteolysis"/>
    <property type="evidence" value="ECO:0007669"/>
    <property type="project" value="InterPro"/>
</dbReference>
<dbReference type="SMART" id="SM00382">
    <property type="entry name" value="AAA"/>
    <property type="match status" value="2"/>
</dbReference>
<dbReference type="GO" id="GO:0004176">
    <property type="term" value="F:ATP-dependent peptidase activity"/>
    <property type="evidence" value="ECO:0007669"/>
    <property type="project" value="InterPro"/>
</dbReference>
<evidence type="ECO:0000259" key="2">
    <source>
        <dbReference type="SMART" id="SM00382"/>
    </source>
</evidence>
<dbReference type="GO" id="GO:0005886">
    <property type="term" value="C:plasma membrane"/>
    <property type="evidence" value="ECO:0007669"/>
    <property type="project" value="TreeGrafter"/>
</dbReference>
<sequence>MPLQNATSLQKDLFAGARRCALAHGRKAVGIEDVLASFAGLARDPRLAPVTREGLGLPPEAVVWPEDLVRRWRTAVDRVRSAEAPMPYEPALQPPLDHALRARGFDLGALLAGIAKLDAPSARELRRLNPRQEGDGTPETLARRLRRAGEAGEDLRTYLEARLFGQDHAIETLVKAYVSSQIRPQSAGPRAIFTLMGPQGTGKTLAARCLAEHLGQTGDRCGEPLILDMATHTGHQAQEKLWGFSKSYTDARPGILTGFVKANPEGVVVFDEIEKASSATLQALLGVLDRGKGRDDYDEEEVDFSRAILFFTTNLGRTRLASARGALDRETLLDILGSEVGLPPGQSGAPVPLLSPELVSRLAKGAVLAMEPLTQDGFLAVFRKAFSQSLEAAKLPIPHLPGDAALLFLLRHAQGLDGRKAQAVGVDLADRVIQDLVRATEERPGTELADIRFQVSPEAAHWLRRKADAVAVNLLVVGEDLDAKRLLGGPGITWRSVASLAEAATALETLRPDGVAFLGTAQDGQDLPFKGPRIALAEAVPGRDPRAEAASFLNQVRRGRLVKEQVRSHQSLSFVLESKVLRTEGLPHTLELRLSSPKETRFLRHGVADSPIRMMERPEQGFEAIIGHGQAKARLSKLAERLGAAGFQPMPAKGYLLAGPPGTGKTSLARAFAAKAGVPFFALGPADLASPMKDEGARRIREVFALAAEYAPSVVFIDELDGIAPNRSQAGHSMEGRQILTTLLTCMDGIRPNERPVFVLGATNRPDLLDEALLRPGRLDAVLALDLPGAADREALLRARLQRIPDQVPLDLEALAKRSLGLSQAALDGLVREALQAAAWEGRSTLTLRDLQRALETARLGDRSESAPHTEAVKRLVAAHEAGHAIVRAALLPDSPVTRIDIVPRVSGAGGVTESLPQEGSCALRSRSRLRAELAALMGGRAGELMLVESEDLVTDGCQGDLAQATRMTRRAVLEGGMDPEVGLVNVTLAAREGWDDRITARVAAWIEEGHSRALEVLSANRKAWEGLVELLLDKESLEGEDLGTLLKDVGPCRCVSTK</sequence>
<dbReference type="GO" id="GO:0030163">
    <property type="term" value="P:protein catabolic process"/>
    <property type="evidence" value="ECO:0007669"/>
    <property type="project" value="TreeGrafter"/>
</dbReference>
<dbReference type="Pfam" id="PF01434">
    <property type="entry name" value="Peptidase_M41"/>
    <property type="match status" value="1"/>
</dbReference>
<dbReference type="PANTHER" id="PTHR23076:SF97">
    <property type="entry name" value="ATP-DEPENDENT ZINC METALLOPROTEASE YME1L1"/>
    <property type="match status" value="1"/>
</dbReference>
<name>A0AA48GYE3_9BACT</name>
<dbReference type="GO" id="GO:0005524">
    <property type="term" value="F:ATP binding"/>
    <property type="evidence" value="ECO:0007669"/>
    <property type="project" value="UniProtKB-KW"/>
</dbReference>
<proteinExistence type="inferred from homology"/>
<dbReference type="EMBL" id="AP027080">
    <property type="protein sequence ID" value="BDU74161.1"/>
    <property type="molecule type" value="Genomic_DNA"/>
</dbReference>
<dbReference type="Pfam" id="PF07724">
    <property type="entry name" value="AAA_2"/>
    <property type="match status" value="1"/>
</dbReference>
<evidence type="ECO:0000256" key="1">
    <source>
        <dbReference type="RuleBase" id="RU003651"/>
    </source>
</evidence>
<dbReference type="Pfam" id="PF00004">
    <property type="entry name" value="AAA"/>
    <property type="match status" value="1"/>
</dbReference>
<dbReference type="InterPro" id="IPR003959">
    <property type="entry name" value="ATPase_AAA_core"/>
</dbReference>
<dbReference type="AlphaFoldDB" id="A0AA48GYE3"/>
<keyword evidence="1" id="KW-0067">ATP-binding</keyword>
<dbReference type="RefSeq" id="WP_316412832.1">
    <property type="nucleotide sequence ID" value="NZ_AP027080.1"/>
</dbReference>
<dbReference type="InterPro" id="IPR000642">
    <property type="entry name" value="Peptidase_M41"/>
</dbReference>